<feature type="compositionally biased region" description="Acidic residues" evidence="1">
    <location>
        <begin position="476"/>
        <end position="488"/>
    </location>
</feature>
<gene>
    <name evidence="2" type="ORF">Pfra01_000487200</name>
</gene>
<dbReference type="Proteomes" id="UP001165121">
    <property type="component" value="Unassembled WGS sequence"/>
</dbReference>
<protein>
    <submittedName>
        <fullName evidence="2">Unnamed protein product</fullName>
    </submittedName>
</protein>
<dbReference type="EMBL" id="BSXT01000383">
    <property type="protein sequence ID" value="GMF26181.1"/>
    <property type="molecule type" value="Genomic_DNA"/>
</dbReference>
<feature type="compositionally biased region" description="Low complexity" evidence="1">
    <location>
        <begin position="511"/>
        <end position="523"/>
    </location>
</feature>
<accession>A0A9W6U6C3</accession>
<feature type="compositionally biased region" description="Low complexity" evidence="1">
    <location>
        <begin position="261"/>
        <end position="280"/>
    </location>
</feature>
<comment type="caution">
    <text evidence="2">The sequence shown here is derived from an EMBL/GenBank/DDBJ whole genome shotgun (WGS) entry which is preliminary data.</text>
</comment>
<proteinExistence type="predicted"/>
<evidence type="ECO:0000313" key="3">
    <source>
        <dbReference type="Proteomes" id="UP001165121"/>
    </source>
</evidence>
<keyword evidence="3" id="KW-1185">Reference proteome</keyword>
<feature type="region of interest" description="Disordered" evidence="1">
    <location>
        <begin position="474"/>
        <end position="531"/>
    </location>
</feature>
<feature type="compositionally biased region" description="Polar residues" evidence="1">
    <location>
        <begin position="733"/>
        <end position="745"/>
    </location>
</feature>
<evidence type="ECO:0000313" key="2">
    <source>
        <dbReference type="EMBL" id="GMF26181.1"/>
    </source>
</evidence>
<reference evidence="2" key="1">
    <citation type="submission" date="2023-04" db="EMBL/GenBank/DDBJ databases">
        <title>Phytophthora fragariaefolia NBRC 109709.</title>
        <authorList>
            <person name="Ichikawa N."/>
            <person name="Sato H."/>
            <person name="Tonouchi N."/>
        </authorList>
    </citation>
    <scope>NUCLEOTIDE SEQUENCE</scope>
    <source>
        <strain evidence="2">NBRC 109709</strain>
    </source>
</reference>
<feature type="region of interest" description="Disordered" evidence="1">
    <location>
        <begin position="730"/>
        <end position="780"/>
    </location>
</feature>
<feature type="compositionally biased region" description="Low complexity" evidence="1">
    <location>
        <begin position="405"/>
        <end position="444"/>
    </location>
</feature>
<feature type="region of interest" description="Disordered" evidence="1">
    <location>
        <begin position="1"/>
        <end position="40"/>
    </location>
</feature>
<feature type="region of interest" description="Disordered" evidence="1">
    <location>
        <begin position="664"/>
        <end position="715"/>
    </location>
</feature>
<evidence type="ECO:0000256" key="1">
    <source>
        <dbReference type="SAM" id="MobiDB-lite"/>
    </source>
</evidence>
<feature type="region of interest" description="Disordered" evidence="1">
    <location>
        <begin position="371"/>
        <end position="451"/>
    </location>
</feature>
<feature type="region of interest" description="Disordered" evidence="1">
    <location>
        <begin position="237"/>
        <end position="280"/>
    </location>
</feature>
<sequence length="780" mass="81737">MSSAAVDGGRMGGVAVRSATAEEEERRRATNTEVDEMGGAASAELVGEGWAEKDRRGPLGTTVESANARTIRIDWAVEPGWLDGRAEHDTDGGCERGDTATAGVTSCGIGAGLKCQSESAERCDIRAGTRGVEVRVAKWASAEVLEGKRTAWRRASSCRKCSGRIELDGNKVGAAVQGALTGAAGNSCPLTVIRALDHLALSTNSRRAGIFQTRYMVVQGLFIEVIRKTERLNKTGSTHFETGGYGENQNDGGVVTRSKTAPRTVNATTPTVVAPGSVPTMTTTPSAAAAAQEAAMRTSTVDGDMNGEWNMDSGVLVFVIQQLMSTVGRSEQRLGDIENERGSLVPRLGVVANGAGSTDATSTLAAPPTFTTTQVEPTSAPTTTAAALPEARTNSSSATLEERTAAGTPAASATANTVVASSATTRSYSASPSVVTSTVTTSSSPKRTMSLGDYKKARGNALFARDELEALFDIGSDADMEDEEENEETSSTRRDDPSVGSRRPRKDDSDTSSSKRSCSGSDRPLADAGPLSSPRRCLHHLVLWRRALDQCATHGCRLQARSNLASAVLLRRVSTHCTRAVASKTMMSLRNSTLIWRRIKDAITTSDSSMSSDGTGIIRLPVEAECPNGRHSVKAGVPLLKTSTKTTLATVSVLRASLIAQRPSSAAGGRSTLSGAVGDHSSRSSFTPFGGFGGGGLRTPSPFPERPAPELSAAPTYRGPEEILSNEYENDLNLGSGSDDQQFAGRSSELPPLRLAVGMEAAGRRPRSGPPDSVDRLAAV</sequence>
<feature type="compositionally biased region" description="Low complexity" evidence="1">
    <location>
        <begin position="377"/>
        <end position="393"/>
    </location>
</feature>
<dbReference type="AlphaFoldDB" id="A0A9W6U6C3"/>
<name>A0A9W6U6C3_9STRA</name>
<organism evidence="2 3">
    <name type="scientific">Phytophthora fragariaefolia</name>
    <dbReference type="NCBI Taxonomy" id="1490495"/>
    <lineage>
        <taxon>Eukaryota</taxon>
        <taxon>Sar</taxon>
        <taxon>Stramenopiles</taxon>
        <taxon>Oomycota</taxon>
        <taxon>Peronosporomycetes</taxon>
        <taxon>Peronosporales</taxon>
        <taxon>Peronosporaceae</taxon>
        <taxon>Phytophthora</taxon>
    </lineage>
</organism>